<keyword evidence="3" id="KW-0560">Oxidoreductase</keyword>
<dbReference type="PANTHER" id="PTHR43353:SF5">
    <property type="entry name" value="SUCCINATE-SEMIALDEHYDE DEHYDROGENASE, MITOCHONDRIAL"/>
    <property type="match status" value="1"/>
</dbReference>
<evidence type="ECO:0000313" key="7">
    <source>
        <dbReference type="Proteomes" id="UP000291116"/>
    </source>
</evidence>
<dbReference type="Proteomes" id="UP000291116">
    <property type="component" value="Unassembled WGS sequence"/>
</dbReference>
<dbReference type="SUPFAM" id="SSF53720">
    <property type="entry name" value="ALDH-like"/>
    <property type="match status" value="1"/>
</dbReference>
<evidence type="ECO:0000313" key="6">
    <source>
        <dbReference type="EMBL" id="VEU37563.1"/>
    </source>
</evidence>
<keyword evidence="7" id="KW-1185">Reference proteome</keyword>
<dbReference type="InterPro" id="IPR016161">
    <property type="entry name" value="Ald_DH/histidinol_DH"/>
</dbReference>
<gene>
    <name evidence="6" type="ORF">PSNMU_V1.4_AUG-EV-PASAV3_0043660</name>
</gene>
<dbReference type="CDD" id="cd07103">
    <property type="entry name" value="ALDH_F5_SSADH_GabD"/>
    <property type="match status" value="1"/>
</dbReference>
<comment type="pathway">
    <text evidence="1">Amino-acid degradation; 4-aminobutanoate degradation.</text>
</comment>
<comment type="similarity">
    <text evidence="2">Belongs to the aldehyde dehydrogenase family.</text>
</comment>
<evidence type="ECO:0000256" key="3">
    <source>
        <dbReference type="ARBA" id="ARBA00023002"/>
    </source>
</evidence>
<name>A0A448Z6A5_9STRA</name>
<dbReference type="PANTHER" id="PTHR43353">
    <property type="entry name" value="SUCCINATE-SEMIALDEHYDE DEHYDROGENASE, MITOCHONDRIAL"/>
    <property type="match status" value="1"/>
</dbReference>
<organism evidence="6 7">
    <name type="scientific">Pseudo-nitzschia multistriata</name>
    <dbReference type="NCBI Taxonomy" id="183589"/>
    <lineage>
        <taxon>Eukaryota</taxon>
        <taxon>Sar</taxon>
        <taxon>Stramenopiles</taxon>
        <taxon>Ochrophyta</taxon>
        <taxon>Bacillariophyta</taxon>
        <taxon>Bacillariophyceae</taxon>
        <taxon>Bacillariophycidae</taxon>
        <taxon>Bacillariales</taxon>
        <taxon>Bacillariaceae</taxon>
        <taxon>Pseudo-nitzschia</taxon>
    </lineage>
</organism>
<dbReference type="AlphaFoldDB" id="A0A448Z6A5"/>
<evidence type="ECO:0000259" key="5">
    <source>
        <dbReference type="Pfam" id="PF00171"/>
    </source>
</evidence>
<dbReference type="InterPro" id="IPR016163">
    <property type="entry name" value="Ald_DH_C"/>
</dbReference>
<dbReference type="GO" id="GO:0009450">
    <property type="term" value="P:gamma-aminobutyric acid catabolic process"/>
    <property type="evidence" value="ECO:0007669"/>
    <property type="project" value="TreeGrafter"/>
</dbReference>
<evidence type="ECO:0000256" key="2">
    <source>
        <dbReference type="ARBA" id="ARBA00009986"/>
    </source>
</evidence>
<evidence type="ECO:0000256" key="1">
    <source>
        <dbReference type="ARBA" id="ARBA00005176"/>
    </source>
</evidence>
<evidence type="ECO:0000256" key="4">
    <source>
        <dbReference type="SAM" id="MobiDB-lite"/>
    </source>
</evidence>
<dbReference type="Pfam" id="PF00171">
    <property type="entry name" value="Aldedh"/>
    <property type="match status" value="1"/>
</dbReference>
<dbReference type="OrthoDB" id="310895at2759"/>
<dbReference type="Gene3D" id="3.40.605.10">
    <property type="entry name" value="Aldehyde Dehydrogenase, Chain A, domain 1"/>
    <property type="match status" value="1"/>
</dbReference>
<dbReference type="FunFam" id="3.40.309.10:FF:000004">
    <property type="entry name" value="Succinate-semialdehyde dehydrogenase I"/>
    <property type="match status" value="1"/>
</dbReference>
<dbReference type="GO" id="GO:0004777">
    <property type="term" value="F:succinate-semialdehyde dehydrogenase (NAD+) activity"/>
    <property type="evidence" value="ECO:0007669"/>
    <property type="project" value="TreeGrafter"/>
</dbReference>
<dbReference type="InterPro" id="IPR050740">
    <property type="entry name" value="Aldehyde_DH_Superfamily"/>
</dbReference>
<reference evidence="6 7" key="1">
    <citation type="submission" date="2019-01" db="EMBL/GenBank/DDBJ databases">
        <authorList>
            <person name="Ferrante I. M."/>
        </authorList>
    </citation>
    <scope>NUCLEOTIDE SEQUENCE [LARGE SCALE GENOMIC DNA]</scope>
    <source>
        <strain evidence="6 7">B856</strain>
    </source>
</reference>
<sequence length="534" mass="56501">MLPRFQLFTSSKLFGLSSSLLASSVRSFSSTPTTASELLRSSLKDPSLTEWPEDPSSPTDEPRFPVFDPSSPTTLLAEISTRDPKAAIEKCSDALPAWRDETTAPHRASLLTKWSSLMTENADDLATIMTLESGKPLAESHGEINYAKGFLDYYAAEAIRPTGAGGGFLVPSPFPGPSGGPKGQVMAVNQAVGVAAMVAPWNFPLAMITRKVGPALAAGCTTVAKPSELTPLSAIALKHLADRAGIPEGVFEIVTASTEGTPAVGTEFCTNPIVKKISFTGSTRVGKILMAQSSDTVKRVSMELGGNACFVVFADANVDDAVNGAMTAKFRNAGQTCVSADRFLIHSSIHDEFVSKFSERVKTLKVGPGMHPGTEMGPLINASGVQTITEKVKAAVKEGATIYEEVALPEKGSGPQFYPPTVLTNVSADSEIWKTETFGPVAAIRSFETEEEALAIANDCNVGLASYMYTNDLSRAFNFASKMEVGMVGVNEGMISSTATPFGGVKESGIGTEGSPLGIKEYLETKYIFMKTAN</sequence>
<dbReference type="InterPro" id="IPR015590">
    <property type="entry name" value="Aldehyde_DH_dom"/>
</dbReference>
<proteinExistence type="inferred from homology"/>
<dbReference type="Gene3D" id="3.40.309.10">
    <property type="entry name" value="Aldehyde Dehydrogenase, Chain A, domain 2"/>
    <property type="match status" value="1"/>
</dbReference>
<accession>A0A448Z6A5</accession>
<feature type="domain" description="Aldehyde dehydrogenase" evidence="5">
    <location>
        <begin position="62"/>
        <end position="528"/>
    </location>
</feature>
<feature type="region of interest" description="Disordered" evidence="4">
    <location>
        <begin position="31"/>
        <end position="68"/>
    </location>
</feature>
<protein>
    <recommendedName>
        <fullName evidence="5">Aldehyde dehydrogenase domain-containing protein</fullName>
    </recommendedName>
</protein>
<dbReference type="EMBL" id="CAACVS010000131">
    <property type="protein sequence ID" value="VEU37563.1"/>
    <property type="molecule type" value="Genomic_DNA"/>
</dbReference>
<dbReference type="InterPro" id="IPR016162">
    <property type="entry name" value="Ald_DH_N"/>
</dbReference>
<dbReference type="FunFam" id="3.40.605.10:FF:000063">
    <property type="entry name" value="Succinate-semialdehyde dehydrogenase, mitochondrial"/>
    <property type="match status" value="1"/>
</dbReference>